<comment type="similarity">
    <text evidence="4">Belongs to the MqnA/MqnD family. MqnD subfamily.</text>
</comment>
<dbReference type="HAMAP" id="MF_00996">
    <property type="entry name" value="MqnD"/>
    <property type="match status" value="1"/>
</dbReference>
<keyword evidence="6" id="KW-1185">Reference proteome</keyword>
<comment type="pathway">
    <text evidence="1 4">Quinol/quinone metabolism; menaquinone biosynthesis.</text>
</comment>
<dbReference type="CDD" id="cd13534">
    <property type="entry name" value="PBP2_MqnD_like"/>
    <property type="match status" value="1"/>
</dbReference>
<comment type="caution">
    <text evidence="4">Lacks conserved residue(s) required for the propagation of feature annotation.</text>
</comment>
<proteinExistence type="inferred from homology"/>
<evidence type="ECO:0000256" key="1">
    <source>
        <dbReference type="ARBA" id="ARBA00004863"/>
    </source>
</evidence>
<organism evidence="5 6">
    <name type="scientific">Hydrogenimonas thermophila</name>
    <dbReference type="NCBI Taxonomy" id="223786"/>
    <lineage>
        <taxon>Bacteria</taxon>
        <taxon>Pseudomonadati</taxon>
        <taxon>Campylobacterota</taxon>
        <taxon>Epsilonproteobacteria</taxon>
        <taxon>Campylobacterales</taxon>
        <taxon>Hydrogenimonadaceae</taxon>
        <taxon>Hydrogenimonas</taxon>
    </lineage>
</organism>
<dbReference type="GO" id="GO:0009234">
    <property type="term" value="P:menaquinone biosynthetic process"/>
    <property type="evidence" value="ECO:0007669"/>
    <property type="project" value="UniProtKB-UniRule"/>
</dbReference>
<dbReference type="OrthoDB" id="9809439at2"/>
<keyword evidence="3 4" id="KW-0456">Lyase</keyword>
<dbReference type="PANTHER" id="PTHR37167:SF1">
    <property type="entry name" value="1,4-DIHYDROXY-6-NAPHTOATE SYNTHASE"/>
    <property type="match status" value="1"/>
</dbReference>
<dbReference type="InterPro" id="IPR030869">
    <property type="entry name" value="MqnD"/>
</dbReference>
<accession>A0A1I5L5W0</accession>
<dbReference type="SUPFAM" id="SSF53850">
    <property type="entry name" value="Periplasmic binding protein-like II"/>
    <property type="match status" value="1"/>
</dbReference>
<dbReference type="STRING" id="223786.SAMN05216234_10257"/>
<evidence type="ECO:0000256" key="2">
    <source>
        <dbReference type="ARBA" id="ARBA00022428"/>
    </source>
</evidence>
<dbReference type="PANTHER" id="PTHR37167">
    <property type="entry name" value="1,4-DIHYDROXY-6-NAPHTOATE SYNTHASE"/>
    <property type="match status" value="1"/>
</dbReference>
<dbReference type="Proteomes" id="UP000199227">
    <property type="component" value="Unassembled WGS sequence"/>
</dbReference>
<name>A0A1I5L5W0_9BACT</name>
<comment type="function">
    <text evidence="4">Catalyzes the conversion of cyclic dehypoxanthine futalosine (cyclic DHFL) into 1,4-dihydroxy-6-naphthoate, a step in the biosynthesis of menaquinone (MK, vitamin K2).</text>
</comment>
<dbReference type="EMBL" id="FOXB01000002">
    <property type="protein sequence ID" value="SFO92699.1"/>
    <property type="molecule type" value="Genomic_DNA"/>
</dbReference>
<dbReference type="AlphaFoldDB" id="A0A1I5L5W0"/>
<protein>
    <recommendedName>
        <fullName evidence="4">1,4-dihydroxy-6-naphtoate synthase</fullName>
        <ecNumber evidence="4">4.1.99.29</ecNumber>
    </recommendedName>
    <alternativeName>
        <fullName evidence="4">Menaquinone biosynthetic enzyme MqnD</fullName>
    </alternativeName>
</protein>
<dbReference type="RefSeq" id="WP_092910099.1">
    <property type="nucleotide sequence ID" value="NZ_FOXB01000002.1"/>
</dbReference>
<evidence type="ECO:0000313" key="6">
    <source>
        <dbReference type="Proteomes" id="UP000199227"/>
    </source>
</evidence>
<reference evidence="5 6" key="1">
    <citation type="submission" date="2016-10" db="EMBL/GenBank/DDBJ databases">
        <authorList>
            <person name="de Groot N.N."/>
        </authorList>
    </citation>
    <scope>NUCLEOTIDE SEQUENCE [LARGE SCALE GENOMIC DNA]</scope>
    <source>
        <strain evidence="5 6">EP1-55-1</strain>
    </source>
</reference>
<dbReference type="Gene3D" id="3.40.190.10">
    <property type="entry name" value="Periplasmic binding protein-like II"/>
    <property type="match status" value="2"/>
</dbReference>
<feature type="active site" description="Proton acceptor" evidence="4">
    <location>
        <position position="157"/>
    </location>
</feature>
<dbReference type="Pfam" id="PF02621">
    <property type="entry name" value="VitK2_biosynth"/>
    <property type="match status" value="1"/>
</dbReference>
<evidence type="ECO:0000313" key="5">
    <source>
        <dbReference type="EMBL" id="SFO92699.1"/>
    </source>
</evidence>
<keyword evidence="2 4" id="KW-0474">Menaquinone biosynthesis</keyword>
<sequence>MSKKNSIFNTKHSTSIKIAHSPDADDIFMYYAIKFGWVTTPAPFENIALDIETLNEAAIEGTYDVTAISFALYPKICEDFALLRTAVSFGEGYGPKLIKKRDKKLRRNFKVALSGRHTTNAMLFKIAFPEARIIYKNFLDIEKAVLDGEVDAGVLIHESILDFDESLEVECEIWDIWLELAKKELPLPLGGMAMRRSIPLTRAIAIEKALIKAVEVANTHRAMLAKMLLERDLVRIDAPTLDKYLDLYANDKSITMNDVQLEALDRLFQIGYEHNFYECPIQARDFMIPHEYMDSRG</sequence>
<comment type="catalytic activity">
    <reaction evidence="4">
        <text>cyclic dehypoxanthinylfutalosinate = 1,4-dihydroxy-6-naphthoate + dihydroxyacetone</text>
        <dbReference type="Rhea" id="RHEA:33087"/>
        <dbReference type="ChEBI" id="CHEBI:16016"/>
        <dbReference type="ChEBI" id="CHEBI:64254"/>
        <dbReference type="ChEBI" id="CHEBI:64270"/>
        <dbReference type="EC" id="4.1.99.29"/>
    </reaction>
</comment>
<dbReference type="GO" id="GO:0016830">
    <property type="term" value="F:carbon-carbon lyase activity"/>
    <property type="evidence" value="ECO:0007669"/>
    <property type="project" value="UniProtKB-UniRule"/>
</dbReference>
<evidence type="ECO:0000256" key="3">
    <source>
        <dbReference type="ARBA" id="ARBA00023239"/>
    </source>
</evidence>
<dbReference type="EC" id="4.1.99.29" evidence="4"/>
<gene>
    <name evidence="4" type="primary">mqnD</name>
    <name evidence="5" type="ORF">SAMN05216234_10257</name>
</gene>
<dbReference type="InterPro" id="IPR003773">
    <property type="entry name" value="Menaquinone_biosynth"/>
</dbReference>
<dbReference type="UniPathway" id="UPA00079"/>
<evidence type="ECO:0000256" key="4">
    <source>
        <dbReference type="HAMAP-Rule" id="MF_00996"/>
    </source>
</evidence>